<proteinExistence type="predicted"/>
<dbReference type="EMBL" id="BK014743">
    <property type="protein sequence ID" value="DAD73711.1"/>
    <property type="molecule type" value="Genomic_DNA"/>
</dbReference>
<protein>
    <submittedName>
        <fullName evidence="1">Excisionase</fullName>
    </submittedName>
</protein>
<organism evidence="1">
    <name type="scientific">Podoviridae sp. ctrub15</name>
    <dbReference type="NCBI Taxonomy" id="2826581"/>
    <lineage>
        <taxon>Viruses</taxon>
        <taxon>Duplodnaviria</taxon>
        <taxon>Heunggongvirae</taxon>
        <taxon>Uroviricota</taxon>
        <taxon>Caudoviricetes</taxon>
    </lineage>
</organism>
<reference evidence="1" key="1">
    <citation type="journal article" date="2021" name="Proc. Natl. Acad. Sci. U.S.A.">
        <title>A Catalog of Tens of Thousands of Viruses from Human Metagenomes Reveals Hidden Associations with Chronic Diseases.</title>
        <authorList>
            <person name="Tisza M.J."/>
            <person name="Buck C.B."/>
        </authorList>
    </citation>
    <scope>NUCLEOTIDE SEQUENCE</scope>
    <source>
        <strain evidence="1">Ctrub15</strain>
    </source>
</reference>
<evidence type="ECO:0000313" key="1">
    <source>
        <dbReference type="EMBL" id="DAD73711.1"/>
    </source>
</evidence>
<accession>A0A8S5LV30</accession>
<name>A0A8S5LV30_9CAUD</name>
<sequence>MTDVKAIAKEVVKELKRGQSIVVTASDIALMCAYAPDSKPVRDMLADPTFPPCVSLVEGGTRRYLRKDVERWIERKFHDESRLALQTFRA</sequence>